<evidence type="ECO:0000313" key="1">
    <source>
        <dbReference type="EMBL" id="GEP44535.1"/>
    </source>
</evidence>
<protein>
    <recommendedName>
        <fullName evidence="3">YbjN domain-containing protein</fullName>
    </recommendedName>
</protein>
<evidence type="ECO:0000313" key="2">
    <source>
        <dbReference type="Proteomes" id="UP000321577"/>
    </source>
</evidence>
<comment type="caution">
    <text evidence="1">The sequence shown here is derived from an EMBL/GenBank/DDBJ whole genome shotgun (WGS) entry which is preliminary data.</text>
</comment>
<accession>A0A512MCS9</accession>
<dbReference type="EMBL" id="BKAG01000031">
    <property type="protein sequence ID" value="GEP44535.1"/>
    <property type="molecule type" value="Genomic_DNA"/>
</dbReference>
<reference evidence="1 2" key="1">
    <citation type="submission" date="2019-07" db="EMBL/GenBank/DDBJ databases">
        <title>Whole genome shotgun sequence of Brevifollis gellanilyticus NBRC 108608.</title>
        <authorList>
            <person name="Hosoyama A."/>
            <person name="Uohara A."/>
            <person name="Ohji S."/>
            <person name="Ichikawa N."/>
        </authorList>
    </citation>
    <scope>NUCLEOTIDE SEQUENCE [LARGE SCALE GENOMIC DNA]</scope>
    <source>
        <strain evidence="1 2">NBRC 108608</strain>
    </source>
</reference>
<keyword evidence="2" id="KW-1185">Reference proteome</keyword>
<dbReference type="AlphaFoldDB" id="A0A512MCS9"/>
<dbReference type="Proteomes" id="UP000321577">
    <property type="component" value="Unassembled WGS sequence"/>
</dbReference>
<sequence length="164" mass="18274">MPSALYNATLSTFKAQGWTYRPVAGIEVLEADFEAHHTKVPLHVQIHGESGIASVVSRCTLQVPNTHRLQVSELLMRTNKELNIGNFELDWDSGVVMFRVTNIFAAGPYEERVIASLVHTSIGEMDRLTPFLGEICKTPKGELLFLKVSDLMKREDLLPPAPES</sequence>
<proteinExistence type="predicted"/>
<dbReference type="RefSeq" id="WP_146852576.1">
    <property type="nucleotide sequence ID" value="NZ_BKAG01000031.1"/>
</dbReference>
<dbReference type="OrthoDB" id="191363at2"/>
<evidence type="ECO:0008006" key="3">
    <source>
        <dbReference type="Google" id="ProtNLM"/>
    </source>
</evidence>
<organism evidence="1 2">
    <name type="scientific">Brevifollis gellanilyticus</name>
    <dbReference type="NCBI Taxonomy" id="748831"/>
    <lineage>
        <taxon>Bacteria</taxon>
        <taxon>Pseudomonadati</taxon>
        <taxon>Verrucomicrobiota</taxon>
        <taxon>Verrucomicrobiia</taxon>
        <taxon>Verrucomicrobiales</taxon>
        <taxon>Verrucomicrobiaceae</taxon>
    </lineage>
</organism>
<gene>
    <name evidence="1" type="ORF">BGE01nite_38260</name>
</gene>
<name>A0A512MCS9_9BACT</name>